<feature type="coiled-coil region" evidence="1">
    <location>
        <begin position="122"/>
        <end position="149"/>
    </location>
</feature>
<dbReference type="STRING" id="5364.A0A5C3NDW7"/>
<evidence type="ECO:0000313" key="3">
    <source>
        <dbReference type="EMBL" id="TFK55067.1"/>
    </source>
</evidence>
<evidence type="ECO:0000256" key="1">
    <source>
        <dbReference type="SAM" id="Coils"/>
    </source>
</evidence>
<evidence type="ECO:0000313" key="4">
    <source>
        <dbReference type="Proteomes" id="UP000305948"/>
    </source>
</evidence>
<dbReference type="Proteomes" id="UP000305948">
    <property type="component" value="Unassembled WGS sequence"/>
</dbReference>
<dbReference type="AlphaFoldDB" id="A0A5C3NDW7"/>
<organism evidence="3 4">
    <name type="scientific">Heliocybe sulcata</name>
    <dbReference type="NCBI Taxonomy" id="5364"/>
    <lineage>
        <taxon>Eukaryota</taxon>
        <taxon>Fungi</taxon>
        <taxon>Dikarya</taxon>
        <taxon>Basidiomycota</taxon>
        <taxon>Agaricomycotina</taxon>
        <taxon>Agaricomycetes</taxon>
        <taxon>Gloeophyllales</taxon>
        <taxon>Gloeophyllaceae</taxon>
        <taxon>Heliocybe</taxon>
    </lineage>
</organism>
<feature type="region of interest" description="Disordered" evidence="2">
    <location>
        <begin position="64"/>
        <end position="101"/>
    </location>
</feature>
<protein>
    <submittedName>
        <fullName evidence="3">Uncharacterized protein</fullName>
    </submittedName>
</protein>
<dbReference type="EMBL" id="ML213505">
    <property type="protein sequence ID" value="TFK55067.1"/>
    <property type="molecule type" value="Genomic_DNA"/>
</dbReference>
<dbReference type="OrthoDB" id="3366659at2759"/>
<dbReference type="PANTHER" id="PTHR41390:SF1">
    <property type="entry name" value="NADH-UBIQUINONE OXIDOREDUCTASE 213 KDA SUBUNIT"/>
    <property type="match status" value="1"/>
</dbReference>
<evidence type="ECO:0000256" key="2">
    <source>
        <dbReference type="SAM" id="MobiDB-lite"/>
    </source>
</evidence>
<accession>A0A5C3NDW7</accession>
<proteinExistence type="predicted"/>
<keyword evidence="1" id="KW-0175">Coiled coil</keyword>
<sequence>MPDTAVSGAVTGSLLNAWKRGRAGIIPGAVTGSLACAFLQLSYNELSVQRLKYISRRLNKVRPAEAEPKPPVLVAQETQAPASIPEPPIESQSDSGSEPRKPAWERFIGLFGLSKITDDQYLERLKEERDAYIKRIRMLEERIEEEKKNPRDNSGSSAAS</sequence>
<gene>
    <name evidence="3" type="ORF">OE88DRAFT_1653703</name>
</gene>
<dbReference type="PANTHER" id="PTHR41390">
    <property type="entry name" value="CHROMOSOME 7, WHOLE GENOME SHOTGUN SEQUENCE"/>
    <property type="match status" value="1"/>
</dbReference>
<name>A0A5C3NDW7_9AGAM</name>
<reference evidence="3 4" key="1">
    <citation type="journal article" date="2019" name="Nat. Ecol. Evol.">
        <title>Megaphylogeny resolves global patterns of mushroom evolution.</title>
        <authorList>
            <person name="Varga T."/>
            <person name="Krizsan K."/>
            <person name="Foldi C."/>
            <person name="Dima B."/>
            <person name="Sanchez-Garcia M."/>
            <person name="Sanchez-Ramirez S."/>
            <person name="Szollosi G.J."/>
            <person name="Szarkandi J.G."/>
            <person name="Papp V."/>
            <person name="Albert L."/>
            <person name="Andreopoulos W."/>
            <person name="Angelini C."/>
            <person name="Antonin V."/>
            <person name="Barry K.W."/>
            <person name="Bougher N.L."/>
            <person name="Buchanan P."/>
            <person name="Buyck B."/>
            <person name="Bense V."/>
            <person name="Catcheside P."/>
            <person name="Chovatia M."/>
            <person name="Cooper J."/>
            <person name="Damon W."/>
            <person name="Desjardin D."/>
            <person name="Finy P."/>
            <person name="Geml J."/>
            <person name="Haridas S."/>
            <person name="Hughes K."/>
            <person name="Justo A."/>
            <person name="Karasinski D."/>
            <person name="Kautmanova I."/>
            <person name="Kiss B."/>
            <person name="Kocsube S."/>
            <person name="Kotiranta H."/>
            <person name="LaButti K.M."/>
            <person name="Lechner B.E."/>
            <person name="Liimatainen K."/>
            <person name="Lipzen A."/>
            <person name="Lukacs Z."/>
            <person name="Mihaltcheva S."/>
            <person name="Morgado L.N."/>
            <person name="Niskanen T."/>
            <person name="Noordeloos M.E."/>
            <person name="Ohm R.A."/>
            <person name="Ortiz-Santana B."/>
            <person name="Ovrebo C."/>
            <person name="Racz N."/>
            <person name="Riley R."/>
            <person name="Savchenko A."/>
            <person name="Shiryaev A."/>
            <person name="Soop K."/>
            <person name="Spirin V."/>
            <person name="Szebenyi C."/>
            <person name="Tomsovsky M."/>
            <person name="Tulloss R.E."/>
            <person name="Uehling J."/>
            <person name="Grigoriev I.V."/>
            <person name="Vagvolgyi C."/>
            <person name="Papp T."/>
            <person name="Martin F.M."/>
            <person name="Miettinen O."/>
            <person name="Hibbett D.S."/>
            <person name="Nagy L.G."/>
        </authorList>
    </citation>
    <scope>NUCLEOTIDE SEQUENCE [LARGE SCALE GENOMIC DNA]</scope>
    <source>
        <strain evidence="3 4">OMC1185</strain>
    </source>
</reference>
<keyword evidence="4" id="KW-1185">Reference proteome</keyword>